<dbReference type="Proteomes" id="UP000663832">
    <property type="component" value="Unassembled WGS sequence"/>
</dbReference>
<evidence type="ECO:0000256" key="2">
    <source>
        <dbReference type="SAM" id="MobiDB-lite"/>
    </source>
</evidence>
<evidence type="ECO:0000256" key="1">
    <source>
        <dbReference type="ARBA" id="ARBA00022737"/>
    </source>
</evidence>
<dbReference type="InterPro" id="IPR001258">
    <property type="entry name" value="NHL_repeat"/>
</dbReference>
<evidence type="ECO:0000313" key="6">
    <source>
        <dbReference type="Proteomes" id="UP000663877"/>
    </source>
</evidence>
<dbReference type="Proteomes" id="UP000663877">
    <property type="component" value="Unassembled WGS sequence"/>
</dbReference>
<evidence type="ECO:0000313" key="3">
    <source>
        <dbReference type="EMBL" id="CAF1321583.1"/>
    </source>
</evidence>
<keyword evidence="1" id="KW-0677">Repeat</keyword>
<protein>
    <submittedName>
        <fullName evidence="3">Uncharacterized protein</fullName>
    </submittedName>
</protein>
<proteinExistence type="predicted"/>
<dbReference type="EMBL" id="CAJNOM010000996">
    <property type="protein sequence ID" value="CAF1584623.1"/>
    <property type="molecule type" value="Genomic_DNA"/>
</dbReference>
<dbReference type="PANTHER" id="PTHR24104:SF25">
    <property type="entry name" value="PROTEIN LIN-41"/>
    <property type="match status" value="1"/>
</dbReference>
<dbReference type="Pfam" id="PF01436">
    <property type="entry name" value="NHL"/>
    <property type="match status" value="1"/>
</dbReference>
<dbReference type="OrthoDB" id="342730at2759"/>
<comment type="caution">
    <text evidence="3">The sequence shown here is derived from an EMBL/GenBank/DDBJ whole genome shotgun (WGS) entry which is preliminary data.</text>
</comment>
<organism evidence="3 6">
    <name type="scientific">Adineta steineri</name>
    <dbReference type="NCBI Taxonomy" id="433720"/>
    <lineage>
        <taxon>Eukaryota</taxon>
        <taxon>Metazoa</taxon>
        <taxon>Spiralia</taxon>
        <taxon>Gnathifera</taxon>
        <taxon>Rotifera</taxon>
        <taxon>Eurotatoria</taxon>
        <taxon>Bdelloidea</taxon>
        <taxon>Adinetida</taxon>
        <taxon>Adinetidae</taxon>
        <taxon>Adineta</taxon>
    </lineage>
</organism>
<dbReference type="GO" id="GO:0008270">
    <property type="term" value="F:zinc ion binding"/>
    <property type="evidence" value="ECO:0007669"/>
    <property type="project" value="UniProtKB-KW"/>
</dbReference>
<evidence type="ECO:0000313" key="4">
    <source>
        <dbReference type="EMBL" id="CAF1584623.1"/>
    </source>
</evidence>
<keyword evidence="5" id="KW-1185">Reference proteome</keyword>
<dbReference type="SUPFAM" id="SSF101898">
    <property type="entry name" value="NHL repeat"/>
    <property type="match status" value="1"/>
</dbReference>
<reference evidence="3" key="1">
    <citation type="submission" date="2021-02" db="EMBL/GenBank/DDBJ databases">
        <authorList>
            <person name="Nowell W R."/>
        </authorList>
    </citation>
    <scope>NUCLEOTIDE SEQUENCE</scope>
</reference>
<dbReference type="Gene3D" id="2.120.10.30">
    <property type="entry name" value="TolB, C-terminal domain"/>
    <property type="match status" value="1"/>
</dbReference>
<dbReference type="PANTHER" id="PTHR24104">
    <property type="entry name" value="E3 UBIQUITIN-PROTEIN LIGASE NHLRC1-RELATED"/>
    <property type="match status" value="1"/>
</dbReference>
<dbReference type="GO" id="GO:0043161">
    <property type="term" value="P:proteasome-mediated ubiquitin-dependent protein catabolic process"/>
    <property type="evidence" value="ECO:0007669"/>
    <property type="project" value="TreeGrafter"/>
</dbReference>
<sequence length="243" mass="26804">MILCLSTERSRAVTLNSLPSVCPVSLWYGGYSVFEVDEGSKDSQVGDIIDFVIDSQMNFHLVDSEKSRLLKWTYRNSYSSLKVLLDKSGTSDSGSYGLKNPQGLFVDKEDNLFICDRGNHRILKRTPTGYVTTVGQDIYCEHIFVDDNTGDIYVNSLYDDAIFRFSAGSLDGARVAGDEHRGNSSSQLYQPAGIFVDRYGSLFICDYGNRRVQKWTKGATEGTTISPSGPRFFGPGPGPGPAQ</sequence>
<dbReference type="AlphaFoldDB" id="A0A815FC52"/>
<gene>
    <name evidence="3" type="ORF">BJG266_LOCUS33376</name>
    <name evidence="4" type="ORF">QVE165_LOCUS50483</name>
</gene>
<name>A0A815FC52_9BILA</name>
<dbReference type="GO" id="GO:0000209">
    <property type="term" value="P:protein polyubiquitination"/>
    <property type="evidence" value="ECO:0007669"/>
    <property type="project" value="TreeGrafter"/>
</dbReference>
<dbReference type="EMBL" id="CAJNOI010000638">
    <property type="protein sequence ID" value="CAF1321583.1"/>
    <property type="molecule type" value="Genomic_DNA"/>
</dbReference>
<dbReference type="GO" id="GO:0061630">
    <property type="term" value="F:ubiquitin protein ligase activity"/>
    <property type="evidence" value="ECO:0007669"/>
    <property type="project" value="TreeGrafter"/>
</dbReference>
<dbReference type="InterPro" id="IPR050952">
    <property type="entry name" value="TRIM-NHL_E3_ligases"/>
</dbReference>
<accession>A0A815FC52</accession>
<evidence type="ECO:0000313" key="5">
    <source>
        <dbReference type="Proteomes" id="UP000663832"/>
    </source>
</evidence>
<dbReference type="InterPro" id="IPR011042">
    <property type="entry name" value="6-blade_b-propeller_TolB-like"/>
</dbReference>
<feature type="region of interest" description="Disordered" evidence="2">
    <location>
        <begin position="219"/>
        <end position="243"/>
    </location>
</feature>
<dbReference type="CDD" id="cd05819">
    <property type="entry name" value="NHL"/>
    <property type="match status" value="1"/>
</dbReference>